<evidence type="ECO:0000313" key="1">
    <source>
        <dbReference type="EMBL" id="TGL39672.1"/>
    </source>
</evidence>
<comment type="caution">
    <text evidence="1">The sequence shown here is derived from an EMBL/GenBank/DDBJ whole genome shotgun (WGS) entry which is preliminary data.</text>
</comment>
<keyword evidence="2" id="KW-1185">Reference proteome</keyword>
<name>A0ABY2M9B1_9LEPT</name>
<reference evidence="2" key="1">
    <citation type="journal article" date="2019" name="PLoS Negl. Trop. Dis.">
        <title>Revisiting the worldwide diversity of Leptospira species in the environment.</title>
        <authorList>
            <person name="Vincent A.T."/>
            <person name="Schiettekatte O."/>
            <person name="Bourhy P."/>
            <person name="Veyrier F.J."/>
            <person name="Picardeau M."/>
        </authorList>
    </citation>
    <scope>NUCLEOTIDE SEQUENCE [LARGE SCALE GENOMIC DNA]</scope>
    <source>
        <strain evidence="2">201702690</strain>
    </source>
</reference>
<dbReference type="RefSeq" id="WP_135646446.1">
    <property type="nucleotide sequence ID" value="NZ_RQGC01000009.1"/>
</dbReference>
<proteinExistence type="predicted"/>
<dbReference type="EMBL" id="RQGC01000009">
    <property type="protein sequence ID" value="TGL39672.1"/>
    <property type="molecule type" value="Genomic_DNA"/>
</dbReference>
<organism evidence="1 2">
    <name type="scientific">Leptospira langatensis</name>
    <dbReference type="NCBI Taxonomy" id="2484983"/>
    <lineage>
        <taxon>Bacteria</taxon>
        <taxon>Pseudomonadati</taxon>
        <taxon>Spirochaetota</taxon>
        <taxon>Spirochaetia</taxon>
        <taxon>Leptospirales</taxon>
        <taxon>Leptospiraceae</taxon>
        <taxon>Leptospira</taxon>
    </lineage>
</organism>
<accession>A0ABY2M9B1</accession>
<sequence>MGFDFEVLEIKMYKWKDRKPGDETRILVQSGEIYFVLTAKENYFQNGDLILVDDEGMAIEIDEESARWGFLV</sequence>
<evidence type="ECO:0000313" key="2">
    <source>
        <dbReference type="Proteomes" id="UP000297273"/>
    </source>
</evidence>
<gene>
    <name evidence="1" type="ORF">EHQ53_14215</name>
</gene>
<dbReference type="Proteomes" id="UP000297273">
    <property type="component" value="Unassembled WGS sequence"/>
</dbReference>
<protein>
    <submittedName>
        <fullName evidence="1">Uncharacterized protein</fullName>
    </submittedName>
</protein>